<evidence type="ECO:0000256" key="2">
    <source>
        <dbReference type="ARBA" id="ARBA00022692"/>
    </source>
</evidence>
<dbReference type="Pfam" id="PF07738">
    <property type="entry name" value="Sad1_UNC"/>
    <property type="match status" value="1"/>
</dbReference>
<evidence type="ECO:0000313" key="6">
    <source>
        <dbReference type="EMBL" id="KAJ8916118.1"/>
    </source>
</evidence>
<dbReference type="GO" id="GO:0016020">
    <property type="term" value="C:membrane"/>
    <property type="evidence" value="ECO:0007669"/>
    <property type="project" value="UniProtKB-SubCell"/>
</dbReference>
<proteinExistence type="predicted"/>
<comment type="subcellular location">
    <subcellularLocation>
        <location evidence="1">Membrane</location>
    </subcellularLocation>
</comment>
<keyword evidence="4" id="KW-0472">Membrane</keyword>
<gene>
    <name evidence="6" type="ORF">NQ315_004485</name>
</gene>
<keyword evidence="7" id="KW-1185">Reference proteome</keyword>
<dbReference type="PANTHER" id="PTHR12911:SF8">
    <property type="entry name" value="KLAROID PROTEIN-RELATED"/>
    <property type="match status" value="1"/>
</dbReference>
<protein>
    <recommendedName>
        <fullName evidence="5">SUN domain-containing protein</fullName>
    </recommendedName>
</protein>
<evidence type="ECO:0000256" key="1">
    <source>
        <dbReference type="ARBA" id="ARBA00004370"/>
    </source>
</evidence>
<accession>A0AAV8VPF9</accession>
<dbReference type="GO" id="GO:0005635">
    <property type="term" value="C:nuclear envelope"/>
    <property type="evidence" value="ECO:0007669"/>
    <property type="project" value="TreeGrafter"/>
</dbReference>
<keyword evidence="3" id="KW-1133">Transmembrane helix</keyword>
<keyword evidence="2" id="KW-0812">Transmembrane</keyword>
<dbReference type="PANTHER" id="PTHR12911">
    <property type="entry name" value="SAD1/UNC-84-LIKE PROTEIN-RELATED"/>
    <property type="match status" value="1"/>
</dbReference>
<organism evidence="6 7">
    <name type="scientific">Exocentrus adspersus</name>
    <dbReference type="NCBI Taxonomy" id="1586481"/>
    <lineage>
        <taxon>Eukaryota</taxon>
        <taxon>Metazoa</taxon>
        <taxon>Ecdysozoa</taxon>
        <taxon>Arthropoda</taxon>
        <taxon>Hexapoda</taxon>
        <taxon>Insecta</taxon>
        <taxon>Pterygota</taxon>
        <taxon>Neoptera</taxon>
        <taxon>Endopterygota</taxon>
        <taxon>Coleoptera</taxon>
        <taxon>Polyphaga</taxon>
        <taxon>Cucujiformia</taxon>
        <taxon>Chrysomeloidea</taxon>
        <taxon>Cerambycidae</taxon>
        <taxon>Lamiinae</taxon>
        <taxon>Acanthocinini</taxon>
        <taxon>Exocentrus</taxon>
    </lineage>
</organism>
<dbReference type="InterPro" id="IPR045119">
    <property type="entry name" value="SUN1-5"/>
</dbReference>
<dbReference type="GO" id="GO:0043495">
    <property type="term" value="F:protein-membrane adaptor activity"/>
    <property type="evidence" value="ECO:0007669"/>
    <property type="project" value="TreeGrafter"/>
</dbReference>
<dbReference type="PROSITE" id="PS51469">
    <property type="entry name" value="SUN"/>
    <property type="match status" value="1"/>
</dbReference>
<sequence length="261" mass="30498">MHLDPIDFFPAYDRYVCCRRPRSTLSNYEYYKKFDFEDFRDSPIIYNRKTGVDNYNLADIKREMIQIKESLADTDNWRNQLLLKKFMKHWIHYASTYACGVIISTPDTFPYPANKSLSFFHLINVDLLSNPEAAIQPANFPGNCFAFYGSTGRIRIKLGKKIHIKAVTMDHIKLIEDASSAPKDFEVFGLYDPLDVAGIYLGRFRYNLGGRPYQTFAINPNQTNVPFEYVELYILSNYGRREFTCVYRFRVHNMHPGQIGK</sequence>
<dbReference type="EMBL" id="JANEYG010000045">
    <property type="protein sequence ID" value="KAJ8916118.1"/>
    <property type="molecule type" value="Genomic_DNA"/>
</dbReference>
<dbReference type="AlphaFoldDB" id="A0AAV8VPF9"/>
<evidence type="ECO:0000259" key="5">
    <source>
        <dbReference type="PROSITE" id="PS51469"/>
    </source>
</evidence>
<dbReference type="Proteomes" id="UP001159042">
    <property type="component" value="Unassembled WGS sequence"/>
</dbReference>
<evidence type="ECO:0000256" key="4">
    <source>
        <dbReference type="ARBA" id="ARBA00023136"/>
    </source>
</evidence>
<evidence type="ECO:0000313" key="7">
    <source>
        <dbReference type="Proteomes" id="UP001159042"/>
    </source>
</evidence>
<evidence type="ECO:0000256" key="3">
    <source>
        <dbReference type="ARBA" id="ARBA00022989"/>
    </source>
</evidence>
<dbReference type="Gene3D" id="2.60.120.260">
    <property type="entry name" value="Galactose-binding domain-like"/>
    <property type="match status" value="1"/>
</dbReference>
<feature type="domain" description="SUN" evidence="5">
    <location>
        <begin position="99"/>
        <end position="256"/>
    </location>
</feature>
<dbReference type="InterPro" id="IPR012919">
    <property type="entry name" value="SUN_dom"/>
</dbReference>
<name>A0AAV8VPF9_9CUCU</name>
<reference evidence="6 7" key="1">
    <citation type="journal article" date="2023" name="Insect Mol. Biol.">
        <title>Genome sequencing provides insights into the evolution of gene families encoding plant cell wall-degrading enzymes in longhorned beetles.</title>
        <authorList>
            <person name="Shin N.R."/>
            <person name="Okamura Y."/>
            <person name="Kirsch R."/>
            <person name="Pauchet Y."/>
        </authorList>
    </citation>
    <scope>NUCLEOTIDE SEQUENCE [LARGE SCALE GENOMIC DNA]</scope>
    <source>
        <strain evidence="6">EAD_L_NR</strain>
    </source>
</reference>
<comment type="caution">
    <text evidence="6">The sequence shown here is derived from an EMBL/GenBank/DDBJ whole genome shotgun (WGS) entry which is preliminary data.</text>
</comment>